<keyword evidence="1" id="KW-0472">Membrane</keyword>
<sequence>MAQQNDVNSTKIEELGRLWRFPWIFVDGYVDIIKQTRKRIVVLIKPIQDVQDDINKMIQDNNVSNPDVINEVDSFLKETRDIYNTIKDVDNLETVLEEYKYHCNKNEVIIICIINESIILFLMLKIISNIKASMTNNSNGLDDETEIVHNIDGLNHINKIFFFKFEIDKYKRNLMIYYL</sequence>
<proteinExistence type="predicted"/>
<dbReference type="Proteomes" id="UP001607302">
    <property type="component" value="Unassembled WGS sequence"/>
</dbReference>
<protein>
    <submittedName>
        <fullName evidence="2">Uncharacterized protein</fullName>
    </submittedName>
</protein>
<dbReference type="EMBL" id="JAUDFV010000151">
    <property type="protein sequence ID" value="KAL2719198.1"/>
    <property type="molecule type" value="Genomic_DNA"/>
</dbReference>
<dbReference type="AlphaFoldDB" id="A0ABD2AF06"/>
<evidence type="ECO:0000313" key="2">
    <source>
        <dbReference type="EMBL" id="KAL2719198.1"/>
    </source>
</evidence>
<name>A0ABD2AF06_VESSQ</name>
<keyword evidence="1" id="KW-1133">Transmembrane helix</keyword>
<accession>A0ABD2AF06</accession>
<comment type="caution">
    <text evidence="2">The sequence shown here is derived from an EMBL/GenBank/DDBJ whole genome shotgun (WGS) entry which is preliminary data.</text>
</comment>
<evidence type="ECO:0000256" key="1">
    <source>
        <dbReference type="SAM" id="Phobius"/>
    </source>
</evidence>
<feature type="transmembrane region" description="Helical" evidence="1">
    <location>
        <begin position="108"/>
        <end position="127"/>
    </location>
</feature>
<keyword evidence="3" id="KW-1185">Reference proteome</keyword>
<evidence type="ECO:0000313" key="3">
    <source>
        <dbReference type="Proteomes" id="UP001607302"/>
    </source>
</evidence>
<gene>
    <name evidence="2" type="ORF">V1478_011617</name>
</gene>
<organism evidence="2 3">
    <name type="scientific">Vespula squamosa</name>
    <name type="common">Southern yellow jacket</name>
    <name type="synonym">Wasp</name>
    <dbReference type="NCBI Taxonomy" id="30214"/>
    <lineage>
        <taxon>Eukaryota</taxon>
        <taxon>Metazoa</taxon>
        <taxon>Ecdysozoa</taxon>
        <taxon>Arthropoda</taxon>
        <taxon>Hexapoda</taxon>
        <taxon>Insecta</taxon>
        <taxon>Pterygota</taxon>
        <taxon>Neoptera</taxon>
        <taxon>Endopterygota</taxon>
        <taxon>Hymenoptera</taxon>
        <taxon>Apocrita</taxon>
        <taxon>Aculeata</taxon>
        <taxon>Vespoidea</taxon>
        <taxon>Vespidae</taxon>
        <taxon>Vespinae</taxon>
        <taxon>Vespula</taxon>
    </lineage>
</organism>
<keyword evidence="1" id="KW-0812">Transmembrane</keyword>
<reference evidence="2 3" key="1">
    <citation type="journal article" date="2024" name="Ann. Entomol. Soc. Am.">
        <title>Genomic analyses of the southern and eastern yellowjacket wasps (Hymenoptera: Vespidae) reveal evolutionary signatures of social life.</title>
        <authorList>
            <person name="Catto M.A."/>
            <person name="Caine P.B."/>
            <person name="Orr S.E."/>
            <person name="Hunt B.G."/>
            <person name="Goodisman M.A.D."/>
        </authorList>
    </citation>
    <scope>NUCLEOTIDE SEQUENCE [LARGE SCALE GENOMIC DNA]</scope>
    <source>
        <strain evidence="2">233</strain>
        <tissue evidence="2">Head and thorax</tissue>
    </source>
</reference>